<dbReference type="Proteomes" id="UP001266305">
    <property type="component" value="Unassembled WGS sequence"/>
</dbReference>
<evidence type="ECO:0000313" key="1">
    <source>
        <dbReference type="EMBL" id="KAK2114786.1"/>
    </source>
</evidence>
<protein>
    <submittedName>
        <fullName evidence="1">Uncharacterized protein</fullName>
    </submittedName>
</protein>
<accession>A0ABQ9W077</accession>
<comment type="caution">
    <text evidence="1">The sequence shown here is derived from an EMBL/GenBank/DDBJ whole genome shotgun (WGS) entry which is preliminary data.</text>
</comment>
<name>A0ABQ9W077_SAGOE</name>
<gene>
    <name evidence="1" type="ORF">P7K49_009052</name>
</gene>
<dbReference type="EMBL" id="JASSZA010000004">
    <property type="protein sequence ID" value="KAK2114786.1"/>
    <property type="molecule type" value="Genomic_DNA"/>
</dbReference>
<keyword evidence="2" id="KW-1185">Reference proteome</keyword>
<evidence type="ECO:0000313" key="2">
    <source>
        <dbReference type="Proteomes" id="UP001266305"/>
    </source>
</evidence>
<proteinExistence type="predicted"/>
<sequence>MPVSREGNISTAHLASRKYHLNGHSPPGDPLRALVSGLHLQSPLLGQCKPLRWALSSADTALPNAKIHLLRTDDERKPPAESPEWRPHSYELWARAGLGNFSSSRRASKARCLQGAQEGFSCRNLKTGETLRGQEMESESAGT</sequence>
<organism evidence="1 2">
    <name type="scientific">Saguinus oedipus</name>
    <name type="common">Cotton-top tamarin</name>
    <name type="synonym">Oedipomidas oedipus</name>
    <dbReference type="NCBI Taxonomy" id="9490"/>
    <lineage>
        <taxon>Eukaryota</taxon>
        <taxon>Metazoa</taxon>
        <taxon>Chordata</taxon>
        <taxon>Craniata</taxon>
        <taxon>Vertebrata</taxon>
        <taxon>Euteleostomi</taxon>
        <taxon>Mammalia</taxon>
        <taxon>Eutheria</taxon>
        <taxon>Euarchontoglires</taxon>
        <taxon>Primates</taxon>
        <taxon>Haplorrhini</taxon>
        <taxon>Platyrrhini</taxon>
        <taxon>Cebidae</taxon>
        <taxon>Callitrichinae</taxon>
        <taxon>Saguinus</taxon>
    </lineage>
</organism>
<reference evidence="1 2" key="1">
    <citation type="submission" date="2023-05" db="EMBL/GenBank/DDBJ databases">
        <title>B98-5 Cell Line De Novo Hybrid Assembly: An Optical Mapping Approach.</title>
        <authorList>
            <person name="Kananen K."/>
            <person name="Auerbach J.A."/>
            <person name="Kautto E."/>
            <person name="Blachly J.S."/>
        </authorList>
    </citation>
    <scope>NUCLEOTIDE SEQUENCE [LARGE SCALE GENOMIC DNA]</scope>
    <source>
        <strain evidence="1">B95-8</strain>
        <tissue evidence="1">Cell line</tissue>
    </source>
</reference>